<proteinExistence type="predicted"/>
<sequence length="372" mass="43255">MDKLKSVYIEFYQISKEYLERETCEQTSELNIDSDITTLMNMIPILEKKVCAITSEITDEQIITMMKYCNYKLFSFWFLKSGAVVKSVYNKLSEKDKINFKNIFKNILLNIQTLISLNNMYSNLKQDTADIVSDSRKIIEIVNHIKNAKCDSSAYQLLQNNYSFIIKTVNKILSDENYLLKMIAVFDSNLITDKNKLNEYREIFTISSESVIYGIRCVSDLDISSVNVENNKYTSFFKKVLTNVILFQNNDLNAQKFINIVSKLYVLIYTQLTSNPLMAQLLNDVLESVKSKVSIDDIKQRGINNIQTLIKFISENRISYKSIIAEEYSKREDIIIELLQNIINENNIVYHNESVNVKKLIELTKERFCISV</sequence>
<evidence type="ECO:0000313" key="4">
    <source>
        <dbReference type="Proteomes" id="UP000217428"/>
    </source>
</evidence>
<gene>
    <name evidence="3" type="ORF">EPTV-WA-102</name>
</gene>
<protein>
    <submittedName>
        <fullName evidence="3">Virion morphogenesis core protein</fullName>
    </submittedName>
</protein>
<comment type="subcellular location">
    <subcellularLocation>
        <location evidence="1">Virion</location>
    </subcellularLocation>
</comment>
<organism evidence="3 4">
    <name type="scientific">Eptesipox virus</name>
    <dbReference type="NCBI Taxonomy" id="1329402"/>
    <lineage>
        <taxon>Viruses</taxon>
        <taxon>Varidnaviria</taxon>
        <taxon>Bamfordvirae</taxon>
        <taxon>Nucleocytoviricota</taxon>
        <taxon>Pokkesviricetes</taxon>
        <taxon>Chitovirales</taxon>
        <taxon>Poxviridae</taxon>
        <taxon>Chordopoxvirinae</taxon>
        <taxon>Vespertilionpoxvirus</taxon>
        <taxon>Vespertilionpoxvirus eptesipox</taxon>
    </lineage>
</organism>
<evidence type="ECO:0000313" key="3">
    <source>
        <dbReference type="EMBL" id="ASK51303.1"/>
    </source>
</evidence>
<dbReference type="InterPro" id="IPR007008">
    <property type="entry name" value="Poxvirus_A6"/>
</dbReference>
<evidence type="ECO:0000256" key="1">
    <source>
        <dbReference type="ARBA" id="ARBA00004328"/>
    </source>
</evidence>
<name>A0A220T6G8_9POXV</name>
<accession>A0A220T6G8</accession>
<evidence type="ECO:0000256" key="2">
    <source>
        <dbReference type="ARBA" id="ARBA00022844"/>
    </source>
</evidence>
<keyword evidence="2" id="KW-0946">Virion</keyword>
<dbReference type="EMBL" id="KY747497">
    <property type="protein sequence ID" value="ASK51303.1"/>
    <property type="molecule type" value="Genomic_DNA"/>
</dbReference>
<reference evidence="3 4" key="1">
    <citation type="journal article" date="2017" name="Virus Genes">
        <title>Characterization of Eptesipoxvirus, a novel poxvirus from a microchiropteran bat.</title>
        <authorList>
            <person name="Tu S.L."/>
            <person name="Nakazawa Y."/>
            <person name="Gao J."/>
            <person name="Wilkins K."/>
            <person name="Gallardo-Romero N."/>
            <person name="Li Y."/>
            <person name="Emerson G.L."/>
            <person name="Carroll D.S."/>
            <person name="Upton C."/>
        </authorList>
    </citation>
    <scope>NUCLEOTIDE SEQUENCE [LARGE SCALE GENOMIC DNA]</scope>
    <source>
        <strain evidence="3 4">Washington</strain>
    </source>
</reference>
<dbReference type="GO" id="GO:0044423">
    <property type="term" value="C:virion component"/>
    <property type="evidence" value="ECO:0007669"/>
    <property type="project" value="UniProtKB-KW"/>
</dbReference>
<dbReference type="Pfam" id="PF04924">
    <property type="entry name" value="Pox_A6"/>
    <property type="match status" value="1"/>
</dbReference>
<keyword evidence="4" id="KW-1185">Reference proteome</keyword>
<dbReference type="Proteomes" id="UP000217428">
    <property type="component" value="Segment"/>
</dbReference>
<dbReference type="OrthoDB" id="3707at10239"/>